<evidence type="ECO:0000256" key="1">
    <source>
        <dbReference type="SAM" id="MobiDB-lite"/>
    </source>
</evidence>
<accession>A0A1Y1Y561</accession>
<dbReference type="CDD" id="cd00072">
    <property type="entry name" value="GYF"/>
    <property type="match status" value="1"/>
</dbReference>
<feature type="domain" description="GYF" evidence="2">
    <location>
        <begin position="380"/>
        <end position="428"/>
    </location>
</feature>
<dbReference type="Proteomes" id="UP000193498">
    <property type="component" value="Unassembled WGS sequence"/>
</dbReference>
<dbReference type="InParanoid" id="A0A1Y1Y561"/>
<organism evidence="3 4">
    <name type="scientific">Basidiobolus meristosporus CBS 931.73</name>
    <dbReference type="NCBI Taxonomy" id="1314790"/>
    <lineage>
        <taxon>Eukaryota</taxon>
        <taxon>Fungi</taxon>
        <taxon>Fungi incertae sedis</taxon>
        <taxon>Zoopagomycota</taxon>
        <taxon>Entomophthoromycotina</taxon>
        <taxon>Basidiobolomycetes</taxon>
        <taxon>Basidiobolales</taxon>
        <taxon>Basidiobolaceae</taxon>
        <taxon>Basidiobolus</taxon>
    </lineage>
</organism>
<feature type="compositionally biased region" description="Polar residues" evidence="1">
    <location>
        <begin position="665"/>
        <end position="677"/>
    </location>
</feature>
<dbReference type="PROSITE" id="PS50829">
    <property type="entry name" value="GYF"/>
    <property type="match status" value="1"/>
</dbReference>
<feature type="region of interest" description="Disordered" evidence="1">
    <location>
        <begin position="665"/>
        <end position="744"/>
    </location>
</feature>
<feature type="compositionally biased region" description="Polar residues" evidence="1">
    <location>
        <begin position="58"/>
        <end position="73"/>
    </location>
</feature>
<feature type="region of interest" description="Disordered" evidence="1">
    <location>
        <begin position="772"/>
        <end position="802"/>
    </location>
</feature>
<dbReference type="SUPFAM" id="SSF55277">
    <property type="entry name" value="GYF domain"/>
    <property type="match status" value="1"/>
</dbReference>
<dbReference type="PANTHER" id="PTHR14445">
    <property type="entry name" value="GRB10 INTERACTING GYF PROTEIN"/>
    <property type="match status" value="1"/>
</dbReference>
<feature type="compositionally biased region" description="Low complexity" evidence="1">
    <location>
        <begin position="538"/>
        <end position="554"/>
    </location>
</feature>
<sequence>MSSNTMNFGPEWMRRLSKSNSTGSTDPTVRNSSNLPNITSNNPTMASSSNSGSPSNPTFSYSSVAANSRTNSRRNTLTQIEGVEEELKNSANDVHFVDQLNPFKYPKDFMLSLYKPVGLPLDFEKHEYVTSDECLPPMASIELTEQEKKLLSGSVNSDLTRRIVHHSSGGGHGRGERGAHRVGNSGMGQARGGSSHNKEHFRDDDKLEQELARFSKSIMLRENPSGSNTDEALWSNVTRHTVGSFDSDGVFRFGGEGIGEALESLESLKISDEQLKQDQGSLLKENQDSSLGSLPEAQSSQRLNRAILSLGGGSEGRVGGDRPINIVEVLSKKSENERSFREPFPYGGISPSQSPDHMRIPEGRYPASIHDYHEAVPPHLLRWLYKDPSGNIQGPFSPEDMHEWYEGGFFTPSLLVRREDEPMFEPLGMLIQRVGDDAKPFLVAAFLPSIQRQPLGYGRDTHSLPNTPVADRYMHHQAGPGKAGFDPFGGPYTPAYEQGSFNIRRILERQENWQDGFRPEYRGMDQGNNWNNDHLAHPGNGRNPHQQQQPQMHGGDLGRGGVDPDTIRLMMERQRYIQVLQQRQQMLMHQFQQPYSPPAQQPQSPGFQNELLSKLLPHVGAGQLNDPMLQARALNMNPQLAGWTGSGPINDAEAANLYRQMENPQLRQGWQQDNSGSPIDPRDPSLQNQEQSGEAKALETEPPREIPANSHENNSLPVKEEEATVLPRGDENSREKQLSEDQMPEAVMDQVDDTASIPFDQNVDQSTHATDISNQAETAELPNLARNAPWAKGSSSPDMETNHVSLREIQQIEAQVAESRRIERQEQLHAELAALQHQEKINQEASAAVTAALSGWQNTNAPKKSMLDIQKEEEEALKRQAQSKNTPTGASGKRYADTVTSTGKANEGWVTIVGGKNQTDKPTGTPPLANKPEPANPVKTSTQSQPKPTAADFPPPSAASLAQPRKSYNEYKPSEEFLKWCRASLKDLNGINVDEFVQMLLTFPLNPPPATLEIISESVYASSTTLDGRRFAHEFIKKRKIDAGLLPGRLTEPTKTTDEPEESTVGNQGFKVVTKKKGRKH</sequence>
<feature type="region of interest" description="Disordered" evidence="1">
    <location>
        <begin position="1047"/>
        <end position="1081"/>
    </location>
</feature>
<dbReference type="Pfam" id="PF02213">
    <property type="entry name" value="GYF"/>
    <property type="match status" value="1"/>
</dbReference>
<keyword evidence="4" id="KW-1185">Reference proteome</keyword>
<dbReference type="InterPro" id="IPR035445">
    <property type="entry name" value="GYF-like_dom_sf"/>
</dbReference>
<dbReference type="InterPro" id="IPR051640">
    <property type="entry name" value="GRB10-interact_GYF"/>
</dbReference>
<dbReference type="FunCoup" id="A0A1Y1Y561">
    <property type="interactions" value="629"/>
</dbReference>
<protein>
    <recommendedName>
        <fullName evidence="2">GYF domain-containing protein</fullName>
    </recommendedName>
</protein>
<gene>
    <name evidence="3" type="ORF">K493DRAFT_316136</name>
</gene>
<feature type="region of interest" description="Disordered" evidence="1">
    <location>
        <begin position="1"/>
        <end position="73"/>
    </location>
</feature>
<feature type="compositionally biased region" description="Polar residues" evidence="1">
    <location>
        <begin position="18"/>
        <end position="46"/>
    </location>
</feature>
<feature type="compositionally biased region" description="Polar residues" evidence="1">
    <location>
        <begin position="880"/>
        <end position="889"/>
    </location>
</feature>
<feature type="compositionally biased region" description="Polar residues" evidence="1">
    <location>
        <begin position="938"/>
        <end position="947"/>
    </location>
</feature>
<dbReference type="SMART" id="SM00444">
    <property type="entry name" value="GYF"/>
    <property type="match status" value="1"/>
</dbReference>
<feature type="compositionally biased region" description="Basic and acidic residues" evidence="1">
    <location>
        <begin position="718"/>
        <end position="739"/>
    </location>
</feature>
<evidence type="ECO:0000313" key="4">
    <source>
        <dbReference type="Proteomes" id="UP000193498"/>
    </source>
</evidence>
<dbReference type="Gene3D" id="3.30.1490.40">
    <property type="match status" value="1"/>
</dbReference>
<dbReference type="AlphaFoldDB" id="A0A1Y1Y561"/>
<feature type="compositionally biased region" description="Polar residues" evidence="1">
    <location>
        <begin position="288"/>
        <end position="298"/>
    </location>
</feature>
<feature type="compositionally biased region" description="Polar residues" evidence="1">
    <location>
        <begin position="793"/>
        <end position="802"/>
    </location>
</feature>
<dbReference type="EMBL" id="MCFE01000245">
    <property type="protein sequence ID" value="ORX93137.1"/>
    <property type="molecule type" value="Genomic_DNA"/>
</dbReference>
<feature type="region of interest" description="Disordered" evidence="1">
    <location>
        <begin position="279"/>
        <end position="298"/>
    </location>
</feature>
<feature type="compositionally biased region" description="Low complexity" evidence="1">
    <location>
        <begin position="47"/>
        <end position="57"/>
    </location>
</feature>
<comment type="caution">
    <text evidence="3">The sequence shown here is derived from an EMBL/GenBank/DDBJ whole genome shotgun (WGS) entry which is preliminary data.</text>
</comment>
<name>A0A1Y1Y561_9FUNG</name>
<evidence type="ECO:0000259" key="2">
    <source>
        <dbReference type="PROSITE" id="PS50829"/>
    </source>
</evidence>
<dbReference type="PANTHER" id="PTHR14445:SF36">
    <property type="entry name" value="FI03272P-RELATED"/>
    <property type="match status" value="1"/>
</dbReference>
<feature type="region of interest" description="Disordered" evidence="1">
    <location>
        <begin position="165"/>
        <end position="202"/>
    </location>
</feature>
<dbReference type="InterPro" id="IPR003169">
    <property type="entry name" value="GYF"/>
</dbReference>
<dbReference type="STRING" id="1314790.A0A1Y1Y561"/>
<feature type="region of interest" description="Disordered" evidence="1">
    <location>
        <begin position="525"/>
        <end position="563"/>
    </location>
</feature>
<proteinExistence type="predicted"/>
<dbReference type="GO" id="GO:0005829">
    <property type="term" value="C:cytosol"/>
    <property type="evidence" value="ECO:0007669"/>
    <property type="project" value="TreeGrafter"/>
</dbReference>
<dbReference type="OrthoDB" id="48509at2759"/>
<feature type="region of interest" description="Disordered" evidence="1">
    <location>
        <begin position="874"/>
        <end position="965"/>
    </location>
</feature>
<evidence type="ECO:0000313" key="3">
    <source>
        <dbReference type="EMBL" id="ORX93137.1"/>
    </source>
</evidence>
<reference evidence="3 4" key="1">
    <citation type="submission" date="2016-07" db="EMBL/GenBank/DDBJ databases">
        <title>Pervasive Adenine N6-methylation of Active Genes in Fungi.</title>
        <authorList>
            <consortium name="DOE Joint Genome Institute"/>
            <person name="Mondo S.J."/>
            <person name="Dannebaum R.O."/>
            <person name="Kuo R.C."/>
            <person name="Labutti K."/>
            <person name="Haridas S."/>
            <person name="Kuo A."/>
            <person name="Salamov A."/>
            <person name="Ahrendt S.R."/>
            <person name="Lipzen A."/>
            <person name="Sullivan W."/>
            <person name="Andreopoulos W.B."/>
            <person name="Clum A."/>
            <person name="Lindquist E."/>
            <person name="Daum C."/>
            <person name="Ramamoorthy G.K."/>
            <person name="Gryganskyi A."/>
            <person name="Culley D."/>
            <person name="Magnuson J.K."/>
            <person name="James T.Y."/>
            <person name="O'Malley M.A."/>
            <person name="Stajich J.E."/>
            <person name="Spatafora J.W."/>
            <person name="Visel A."/>
            <person name="Grigoriev I.V."/>
        </authorList>
    </citation>
    <scope>NUCLEOTIDE SEQUENCE [LARGE SCALE GENOMIC DNA]</scope>
    <source>
        <strain evidence="3 4">CBS 931.73</strain>
    </source>
</reference>